<accession>A3MT00</accession>
<dbReference type="HOGENOM" id="CLU_181232_0_0_2"/>
<sequence length="99" mass="11075">MLDEATLAMLKELERACVNSEFYKANRDLCIAARIALLNIKGRAVKLRPSLLGLEELSDRKAASYVIEEIKREVGPVADSESIKEAAAAVVYRKLRERI</sequence>
<dbReference type="Proteomes" id="UP000001431">
    <property type="component" value="Chromosome"/>
</dbReference>
<dbReference type="eggNOG" id="arCOG05607">
    <property type="taxonomic scope" value="Archaea"/>
</dbReference>
<proteinExistence type="predicted"/>
<evidence type="ECO:0000313" key="2">
    <source>
        <dbReference type="Proteomes" id="UP000001431"/>
    </source>
</evidence>
<gene>
    <name evidence="1" type="ordered locus">Pcal_0332</name>
</gene>
<evidence type="ECO:0000313" key="1">
    <source>
        <dbReference type="EMBL" id="ABO07767.1"/>
    </source>
</evidence>
<dbReference type="AlphaFoldDB" id="A3MT00"/>
<dbReference type="OrthoDB" id="28635at2157"/>
<dbReference type="RefSeq" id="WP_011849024.1">
    <property type="nucleotide sequence ID" value="NC_009073.1"/>
</dbReference>
<keyword evidence="2" id="KW-1185">Reference proteome</keyword>
<dbReference type="STRING" id="410359.Pcal_0332"/>
<dbReference type="KEGG" id="pcl:Pcal_0332"/>
<organism evidence="1 2">
    <name type="scientific">Pyrobaculum calidifontis (strain DSM 21063 / JCM 11548 / VA1)</name>
    <dbReference type="NCBI Taxonomy" id="410359"/>
    <lineage>
        <taxon>Archaea</taxon>
        <taxon>Thermoproteota</taxon>
        <taxon>Thermoprotei</taxon>
        <taxon>Thermoproteales</taxon>
        <taxon>Thermoproteaceae</taxon>
        <taxon>Pyrobaculum</taxon>
    </lineage>
</organism>
<reference evidence="1" key="1">
    <citation type="submission" date="2007-02" db="EMBL/GenBank/DDBJ databases">
        <title>Complete sequence of Pyrobaculum calidifontis JCM 11548.</title>
        <authorList>
            <consortium name="US DOE Joint Genome Institute"/>
            <person name="Copeland A."/>
            <person name="Lucas S."/>
            <person name="Lapidus A."/>
            <person name="Barry K."/>
            <person name="Glavina del Rio T."/>
            <person name="Dalin E."/>
            <person name="Tice H."/>
            <person name="Pitluck S."/>
            <person name="Chain P."/>
            <person name="Malfatti S."/>
            <person name="Shin M."/>
            <person name="Vergez L."/>
            <person name="Schmutz J."/>
            <person name="Larimer F."/>
            <person name="Land M."/>
            <person name="Hauser L."/>
            <person name="Kyrpides N."/>
            <person name="Mikhailova N."/>
            <person name="Cozen A.E."/>
            <person name="Fitz-Gibbon S.T."/>
            <person name="House C.H."/>
            <person name="Saltikov C."/>
            <person name="Lowe T.M."/>
            <person name="Richardson P."/>
        </authorList>
    </citation>
    <scope>NUCLEOTIDE SEQUENCE [LARGE SCALE GENOMIC DNA]</scope>
    <source>
        <strain evidence="1">JCM 11548</strain>
    </source>
</reference>
<dbReference type="EMBL" id="CP000561">
    <property type="protein sequence ID" value="ABO07767.1"/>
    <property type="molecule type" value="Genomic_DNA"/>
</dbReference>
<dbReference type="GeneID" id="4908565"/>
<name>A3MT00_PYRCJ</name>
<protein>
    <submittedName>
        <fullName evidence="1">Uncharacterized protein</fullName>
    </submittedName>
</protein>